<dbReference type="STRING" id="1121387.GCA_000429885_02249"/>
<keyword evidence="2" id="KW-0479">Metal-binding</keyword>
<dbReference type="KEGG" id="dco:SAMEA4475696_1583"/>
<proteinExistence type="inferred from homology"/>
<accession>A0A239VLY3</accession>
<dbReference type="GO" id="GO:0005737">
    <property type="term" value="C:cytoplasm"/>
    <property type="evidence" value="ECO:0007669"/>
    <property type="project" value="TreeGrafter"/>
</dbReference>
<dbReference type="AlphaFoldDB" id="A0A239VLY3"/>
<gene>
    <name evidence="5" type="primary">hpcH</name>
    <name evidence="5" type="ORF">SAMEA4475696_01583</name>
</gene>
<dbReference type="PANTHER" id="PTHR30502:SF0">
    <property type="entry name" value="PHOSPHOENOLPYRUVATE CARBOXYLASE FAMILY PROTEIN"/>
    <property type="match status" value="1"/>
</dbReference>
<evidence type="ECO:0000313" key="5">
    <source>
        <dbReference type="EMBL" id="SNV22618.1"/>
    </source>
</evidence>
<feature type="domain" description="HpcH/HpaI aldolase/citrate lyase" evidence="4">
    <location>
        <begin position="22"/>
        <end position="242"/>
    </location>
</feature>
<reference evidence="5 6" key="1">
    <citation type="submission" date="2017-06" db="EMBL/GenBank/DDBJ databases">
        <authorList>
            <consortium name="Pathogen Informatics"/>
        </authorList>
    </citation>
    <scope>NUCLEOTIDE SEQUENCE [LARGE SCALE GENOMIC DNA]</scope>
    <source>
        <strain evidence="5 6">NCTC13039</strain>
    </source>
</reference>
<dbReference type="Pfam" id="PF03328">
    <property type="entry name" value="HpcH_HpaI"/>
    <property type="match status" value="1"/>
</dbReference>
<dbReference type="Gene3D" id="3.20.20.60">
    <property type="entry name" value="Phosphoenolpyruvate-binding domains"/>
    <property type="match status" value="1"/>
</dbReference>
<dbReference type="FunFam" id="3.20.20.60:FF:000004">
    <property type="entry name" value="5-keto-4-deoxy-D-glucarate aldolase"/>
    <property type="match status" value="1"/>
</dbReference>
<dbReference type="RefSeq" id="WP_028327768.1">
    <property type="nucleotide sequence ID" value="NZ_LT906453.1"/>
</dbReference>
<keyword evidence="6" id="KW-1185">Reference proteome</keyword>
<keyword evidence="3 5" id="KW-0456">Lyase</keyword>
<dbReference type="GO" id="GO:0016832">
    <property type="term" value="F:aldehyde-lyase activity"/>
    <property type="evidence" value="ECO:0007669"/>
    <property type="project" value="UniProtKB-ARBA"/>
</dbReference>
<sequence length="261" mass="27300">MSIRLKPTLRDCLAQAERPLAGVWACAGSPVVTEIIAGAGMDWVLIDMEHSPNGLASVLTQLQVVSGYPVTPMVRVPSDDPVVIKQVLDVGAESLLVPMVSTPEQAEAVVRACQYPPQGIRGVGSRLARSARWGRVGGYLGQANAHVAVFVQVETVEGVRNAEQIARVEGVDGVFVGPSDLAASMGLIGQLDAPELEAAVQDTFRAVTAAGKPVGVNAFDPQIARRYAAAGASFVLVAADVTILARGSEKLARAWVPETDA</sequence>
<organism evidence="5 6">
    <name type="scientific">Dermatophilus congolensis</name>
    <dbReference type="NCBI Taxonomy" id="1863"/>
    <lineage>
        <taxon>Bacteria</taxon>
        <taxon>Bacillati</taxon>
        <taxon>Actinomycetota</taxon>
        <taxon>Actinomycetes</taxon>
        <taxon>Micrococcales</taxon>
        <taxon>Dermatophilaceae</taxon>
        <taxon>Dermatophilus</taxon>
    </lineage>
</organism>
<name>A0A239VLY3_9MICO</name>
<comment type="similarity">
    <text evidence="1">Belongs to the HpcH/HpaI aldolase family.</text>
</comment>
<dbReference type="InterPro" id="IPR040442">
    <property type="entry name" value="Pyrv_kinase-like_dom_sf"/>
</dbReference>
<dbReference type="PANTHER" id="PTHR30502">
    <property type="entry name" value="2-KETO-3-DEOXY-L-RHAMNONATE ALDOLASE"/>
    <property type="match status" value="1"/>
</dbReference>
<dbReference type="InterPro" id="IPR015813">
    <property type="entry name" value="Pyrv/PenolPyrv_kinase-like_dom"/>
</dbReference>
<evidence type="ECO:0000259" key="4">
    <source>
        <dbReference type="Pfam" id="PF03328"/>
    </source>
</evidence>
<dbReference type="InterPro" id="IPR050251">
    <property type="entry name" value="HpcH-HpaI_aldolase"/>
</dbReference>
<evidence type="ECO:0000256" key="3">
    <source>
        <dbReference type="ARBA" id="ARBA00023239"/>
    </source>
</evidence>
<dbReference type="GO" id="GO:0046872">
    <property type="term" value="F:metal ion binding"/>
    <property type="evidence" value="ECO:0007669"/>
    <property type="project" value="UniProtKB-KW"/>
</dbReference>
<evidence type="ECO:0000256" key="2">
    <source>
        <dbReference type="ARBA" id="ARBA00022723"/>
    </source>
</evidence>
<dbReference type="EC" id="4.1.2.-" evidence="5"/>
<dbReference type="InterPro" id="IPR005000">
    <property type="entry name" value="Aldolase/citrate-lyase_domain"/>
</dbReference>
<dbReference type="SUPFAM" id="SSF51621">
    <property type="entry name" value="Phosphoenolpyruvate/pyruvate domain"/>
    <property type="match status" value="1"/>
</dbReference>
<protein>
    <submittedName>
        <fullName evidence="5">4-hydroxy-2-oxo-heptane-1,7-dioate aldolase</fullName>
        <ecNumber evidence="5">4.1.2.-</ecNumber>
    </submittedName>
</protein>
<dbReference type="GeneID" id="63459787"/>
<dbReference type="Proteomes" id="UP000242637">
    <property type="component" value="Chromosome 1"/>
</dbReference>
<evidence type="ECO:0000313" key="6">
    <source>
        <dbReference type="Proteomes" id="UP000242637"/>
    </source>
</evidence>
<dbReference type="OrthoDB" id="86160at2"/>
<evidence type="ECO:0000256" key="1">
    <source>
        <dbReference type="ARBA" id="ARBA00005568"/>
    </source>
</evidence>
<dbReference type="EMBL" id="LT906453">
    <property type="protein sequence ID" value="SNV22618.1"/>
    <property type="molecule type" value="Genomic_DNA"/>
</dbReference>